<gene>
    <name evidence="2" type="ORF">ATL17_0699</name>
</gene>
<evidence type="ECO:0000313" key="2">
    <source>
        <dbReference type="EMBL" id="TDQ66696.1"/>
    </source>
</evidence>
<comment type="caution">
    <text evidence="2">The sequence shown here is derived from an EMBL/GenBank/DDBJ whole genome shotgun (WGS) entry which is preliminary data.</text>
</comment>
<dbReference type="EMBL" id="SNYR01000001">
    <property type="protein sequence ID" value="TDQ66696.1"/>
    <property type="molecule type" value="Genomic_DNA"/>
</dbReference>
<protein>
    <submittedName>
        <fullName evidence="2">Uncharacterized protein</fullName>
    </submittedName>
</protein>
<accession>A0A4R6VVB7</accession>
<organism evidence="2 3">
    <name type="scientific">Maritalea mobilis</name>
    <dbReference type="NCBI Taxonomy" id="483324"/>
    <lineage>
        <taxon>Bacteria</taxon>
        <taxon>Pseudomonadati</taxon>
        <taxon>Pseudomonadota</taxon>
        <taxon>Alphaproteobacteria</taxon>
        <taxon>Hyphomicrobiales</taxon>
        <taxon>Devosiaceae</taxon>
        <taxon>Maritalea</taxon>
    </lineage>
</organism>
<name>A0A4R6VVB7_9HYPH</name>
<dbReference type="Proteomes" id="UP000295391">
    <property type="component" value="Unassembled WGS sequence"/>
</dbReference>
<proteinExistence type="predicted"/>
<reference evidence="2 3" key="1">
    <citation type="submission" date="2019-03" db="EMBL/GenBank/DDBJ databases">
        <title>Genomic Encyclopedia of Type Strains, Phase III (KMG-III): the genomes of soil and plant-associated and newly described type strains.</title>
        <authorList>
            <person name="Whitman W."/>
        </authorList>
    </citation>
    <scope>NUCLEOTIDE SEQUENCE [LARGE SCALE GENOMIC DNA]</scope>
    <source>
        <strain evidence="2 3">CGMCC 1.7002</strain>
    </source>
</reference>
<feature type="region of interest" description="Disordered" evidence="1">
    <location>
        <begin position="109"/>
        <end position="147"/>
    </location>
</feature>
<dbReference type="AlphaFoldDB" id="A0A4R6VVB7"/>
<sequence length="161" mass="17362">MDLVFGGGVRDECFVPEVVWPRIKSGAAGWDGKREKSWLRAVCCREMDCKIKSCNDARVAGRGAQMAGAVWITGSSPVMTLGAGCSNFNSGCQWRGCRGRERSERWRRKRAGVPGTGAIATGGGKKRAGGAGDGSDSDRWRQEKSQANAVKTNAWLSCFEI</sequence>
<evidence type="ECO:0000313" key="3">
    <source>
        <dbReference type="Proteomes" id="UP000295391"/>
    </source>
</evidence>
<evidence type="ECO:0000256" key="1">
    <source>
        <dbReference type="SAM" id="MobiDB-lite"/>
    </source>
</evidence>
<keyword evidence="3" id="KW-1185">Reference proteome</keyword>